<dbReference type="GO" id="GO:0046872">
    <property type="term" value="F:metal ion binding"/>
    <property type="evidence" value="ECO:0007669"/>
    <property type="project" value="UniProtKB-KW"/>
</dbReference>
<dbReference type="InterPro" id="IPR001246">
    <property type="entry name" value="LipOase_plant"/>
</dbReference>
<dbReference type="InterPro" id="IPR036226">
    <property type="entry name" value="LipOase_C_sf"/>
</dbReference>
<evidence type="ECO:0000256" key="12">
    <source>
        <dbReference type="PROSITE-ProRule" id="PRU00152"/>
    </source>
</evidence>
<dbReference type="PROSITE" id="PS50095">
    <property type="entry name" value="PLAT"/>
    <property type="match status" value="1"/>
</dbReference>
<dbReference type="PANTHER" id="PTHR11771">
    <property type="entry name" value="LIPOXYGENASE"/>
    <property type="match status" value="1"/>
</dbReference>
<dbReference type="InterPro" id="IPR027433">
    <property type="entry name" value="Lipoxygenase_dom_3"/>
</dbReference>
<evidence type="ECO:0000256" key="6">
    <source>
        <dbReference type="ARBA" id="ARBA00022832"/>
    </source>
</evidence>
<proteinExistence type="inferred from homology"/>
<name>A0A176WF32_MARPO</name>
<dbReference type="SMART" id="SM00308">
    <property type="entry name" value="LH2"/>
    <property type="match status" value="1"/>
</dbReference>
<evidence type="ECO:0000256" key="8">
    <source>
        <dbReference type="ARBA" id="ARBA00023002"/>
    </source>
</evidence>
<evidence type="ECO:0000256" key="1">
    <source>
        <dbReference type="ARBA" id="ARBA00001962"/>
    </source>
</evidence>
<evidence type="ECO:0000313" key="18">
    <source>
        <dbReference type="EMBL" id="OAE30885.1"/>
    </source>
</evidence>
<dbReference type="Proteomes" id="UP001162541">
    <property type="component" value="Chromosome 5"/>
</dbReference>
<keyword evidence="7 13" id="KW-0223">Dioxygenase</keyword>
<dbReference type="GO" id="GO:0031408">
    <property type="term" value="P:oxylipin biosynthetic process"/>
    <property type="evidence" value="ECO:0007669"/>
    <property type="project" value="UniProtKB-KW"/>
</dbReference>
<evidence type="ECO:0000259" key="16">
    <source>
        <dbReference type="PROSITE" id="PS51393"/>
    </source>
</evidence>
<dbReference type="Pfam" id="PF00305">
    <property type="entry name" value="Lipoxygenase"/>
    <property type="match status" value="1"/>
</dbReference>
<evidence type="ECO:0000256" key="14">
    <source>
        <dbReference type="SAM" id="MobiDB-lite"/>
    </source>
</evidence>
<dbReference type="AlphaFoldDB" id="A0A176WF32"/>
<dbReference type="InterPro" id="IPR020833">
    <property type="entry name" value="LipOase_Fe_BS"/>
</dbReference>
<dbReference type="SUPFAM" id="SSF48484">
    <property type="entry name" value="Lipoxigenase"/>
    <property type="match status" value="1"/>
</dbReference>
<sequence>MATAAGIVGAIAASAAVPSSSGGQLNQGNKAPARGVGAQSSSFGGKALRGQEASSGKKRVGARSKSTGLQVRAATETSVVEGFPATLARIFGGGGKDDGDTVEVLGKLVLAKKNALDLVDIGAVFWDNTVDMFGRKVFICLVSNEIDPKTNEPKKTAYSGVLNWWDNDGDLVADEFTYSVNFKVPKDFGQPGAILVQNKHVNEFYMKTLTIKYPEPENKEIDFLCNSWVYPEKKYDGKDRIFFSNKTYLPRDTPAGLKKLRELEFQELRGDGTGTRQKWDRVYDYDVYNDLGNVEKDSTTKRPILGAGEFKYPRRCRTGRPMCKGENLGDYETSTTSALDVYYVPRDEAFERAKSSTFLASALKGFVHSVMPNIKKKYDTTKNEFDSMSDIFDLYDYGVSLKGHIVDNGSVKPEENGLVLLDSIFSANGDSKDLLVYPIPDVVAMTKWGWKNDLEFGRQFLAGLNPMVIKAVQEYPPKSTLDPKKFPGATALTNEHIECFLEGQTVEEVIEGKRLFTVDYRDLFLPYLDMFHAGVEGLAMYAPRVILYRTKEGHLKPVAIELSLPPKAEGEECRNRVFTPPPPGINETFQLWELAKIHVNSVDFGYHELVSHWLSTHAIMEPFIISTNRNISKLHPIYTLLSPLYKNTMYINSSARQSLIAAKGIIESNFVTGQYSTQISAVVYEALWRFDRCALPNDLLARGMADPGHKSEPGEVKLVLEDYPYAQDGLELWEIISSWVATFVNHVYNSDNEVKSDSEIQTWWNEIVNVGHADKKGESWWPKLNSRASLIEIISTISWITGPHHAAVNFGQYGYAGFMPNRPPFVRRHIPEKGTKEYGELIGSPEKFMLSMMSSQSTTVTIMTTIELLSTHSVDEEYLGKRLNESWTSDPVIKKAYEEFSGRLQTLKQRITERNNDPKLPNRRGPANVPYTLLYPESESGVTGQGVPYSISI</sequence>
<evidence type="ECO:0000256" key="4">
    <source>
        <dbReference type="ARBA" id="ARBA00022723"/>
    </source>
</evidence>
<dbReference type="EMBL" id="LVLJ01001228">
    <property type="protein sequence ID" value="OAE30885.1"/>
    <property type="molecule type" value="Genomic_DNA"/>
</dbReference>
<evidence type="ECO:0000313" key="17">
    <source>
        <dbReference type="EMBL" id="BBN12636.1"/>
    </source>
</evidence>
<keyword evidence="3" id="KW-0444">Lipid biosynthesis</keyword>
<dbReference type="PRINTS" id="PR00468">
    <property type="entry name" value="PLTLPOXGNASE"/>
</dbReference>
<dbReference type="InterPro" id="IPR036392">
    <property type="entry name" value="PLAT/LH2_dom_sf"/>
</dbReference>
<evidence type="ECO:0000256" key="9">
    <source>
        <dbReference type="ARBA" id="ARBA00023004"/>
    </source>
</evidence>
<keyword evidence="5" id="KW-0925">Oxylipin biosynthesis</keyword>
<reference evidence="17" key="2">
    <citation type="journal article" date="2019" name="Curr. Biol.">
        <title>Chromatin organization in early land plants reveals an ancestral association between H3K27me3, transposons, and constitutive heterochromatin.</title>
        <authorList>
            <person name="Montgomery S.A."/>
            <person name="Tanizawa Y."/>
            <person name="Galik B."/>
            <person name="Wang N."/>
            <person name="Ito T."/>
            <person name="Mochizuki T."/>
            <person name="Akimcheva S."/>
            <person name="Bowman J."/>
            <person name="Cognat V."/>
            <person name="Drouard L."/>
            <person name="Ekker H."/>
            <person name="Houng S."/>
            <person name="Kohchi T."/>
            <person name="Lin S."/>
            <person name="Liu L.D."/>
            <person name="Nakamura Y."/>
            <person name="Valeeva L.R."/>
            <person name="Shakirov E.V."/>
            <person name="Shippen D.E."/>
            <person name="Wei W."/>
            <person name="Yagura M."/>
            <person name="Yamaoka S."/>
            <person name="Yamato K.T."/>
            <person name="Liu C."/>
            <person name="Berger F."/>
        </authorList>
    </citation>
    <scope>NUCLEOTIDE SEQUENCE [LARGE SCALE GENOMIC DNA]</scope>
    <source>
        <strain evidence="17">Tak-1</strain>
    </source>
</reference>
<evidence type="ECO:0000259" key="15">
    <source>
        <dbReference type="PROSITE" id="PS50095"/>
    </source>
</evidence>
<gene>
    <name evidence="18" type="ORF">AXG93_3943s1160</name>
    <name evidence="17" type="ORF">Mp_5g21680</name>
</gene>
<evidence type="ECO:0000256" key="13">
    <source>
        <dbReference type="RuleBase" id="RU003974"/>
    </source>
</evidence>
<evidence type="ECO:0000256" key="5">
    <source>
        <dbReference type="ARBA" id="ARBA00022767"/>
    </source>
</evidence>
<evidence type="ECO:0000256" key="2">
    <source>
        <dbReference type="ARBA" id="ARBA00009419"/>
    </source>
</evidence>
<dbReference type="Gene3D" id="2.60.60.20">
    <property type="entry name" value="PLAT/LH2 domain"/>
    <property type="match status" value="1"/>
</dbReference>
<dbReference type="InterPro" id="IPR013819">
    <property type="entry name" value="LipOase_C"/>
</dbReference>
<keyword evidence="4 13" id="KW-0479">Metal-binding</keyword>
<dbReference type="EMBL" id="AP019870">
    <property type="protein sequence ID" value="BBN12636.1"/>
    <property type="molecule type" value="Genomic_DNA"/>
</dbReference>
<keyword evidence="6" id="KW-0276">Fatty acid metabolism</keyword>
<dbReference type="Pfam" id="PF01477">
    <property type="entry name" value="PLAT"/>
    <property type="match status" value="1"/>
</dbReference>
<dbReference type="Proteomes" id="UP000077202">
    <property type="component" value="Unassembled WGS sequence"/>
</dbReference>
<comment type="caution">
    <text evidence="12">Lacks conserved residue(s) required for the propagation of feature annotation.</text>
</comment>
<dbReference type="GO" id="GO:0016702">
    <property type="term" value="F:oxidoreductase activity, acting on single donors with incorporation of molecular oxygen, incorporation of two atoms of oxygen"/>
    <property type="evidence" value="ECO:0007669"/>
    <property type="project" value="InterPro"/>
</dbReference>
<accession>A0A176WF32</accession>
<dbReference type="SUPFAM" id="SSF49723">
    <property type="entry name" value="Lipase/lipooxygenase domain (PLAT/LH2 domain)"/>
    <property type="match status" value="1"/>
</dbReference>
<dbReference type="GO" id="GO:0034440">
    <property type="term" value="P:lipid oxidation"/>
    <property type="evidence" value="ECO:0007669"/>
    <property type="project" value="InterPro"/>
</dbReference>
<keyword evidence="11" id="KW-0275">Fatty acid biosynthesis</keyword>
<dbReference type="PRINTS" id="PR00087">
    <property type="entry name" value="LIPOXYGENASE"/>
</dbReference>
<keyword evidence="9 13" id="KW-0408">Iron</keyword>
<keyword evidence="19" id="KW-1185">Reference proteome</keyword>
<reference evidence="18 19" key="1">
    <citation type="submission" date="2016-03" db="EMBL/GenBank/DDBJ databases">
        <title>Mechanisms controlling the formation of the plant cell surface in tip-growing cells are functionally conserved among land plants.</title>
        <authorList>
            <person name="Honkanen S."/>
            <person name="Jones V.A."/>
            <person name="Morieri G."/>
            <person name="Champion C."/>
            <person name="Hetherington A.J."/>
            <person name="Kelly S."/>
            <person name="Saint-Marcoux D."/>
            <person name="Proust H."/>
            <person name="Prescott H."/>
            <person name="Dolan L."/>
        </authorList>
    </citation>
    <scope>NUCLEOTIDE SEQUENCE [LARGE SCALE GENOMIC DNA]</scope>
    <source>
        <strain evidence="19">cv. Tak-1 and cv. Tak-2</strain>
        <tissue evidence="18">Whole gametophyte</tissue>
    </source>
</reference>
<feature type="domain" description="PLAT" evidence="15">
    <location>
        <begin position="117"/>
        <end position="243"/>
    </location>
</feature>
<protein>
    <recommendedName>
        <fullName evidence="21">Lipoxygenase</fullName>
    </recommendedName>
</protein>
<evidence type="ECO:0000256" key="7">
    <source>
        <dbReference type="ARBA" id="ARBA00022964"/>
    </source>
</evidence>
<dbReference type="Gene3D" id="3.10.450.60">
    <property type="match status" value="1"/>
</dbReference>
<comment type="cofactor">
    <cofactor evidence="1 13">
        <name>Fe cation</name>
        <dbReference type="ChEBI" id="CHEBI:24875"/>
    </cofactor>
</comment>
<evidence type="ECO:0000313" key="20">
    <source>
        <dbReference type="Proteomes" id="UP001162541"/>
    </source>
</evidence>
<feature type="domain" description="Lipoxygenase" evidence="16">
    <location>
        <begin position="247"/>
        <end position="953"/>
    </location>
</feature>
<dbReference type="Gene3D" id="1.20.245.10">
    <property type="entry name" value="Lipoxygenase-1, Domain 5"/>
    <property type="match status" value="1"/>
</dbReference>
<dbReference type="Gene3D" id="4.10.372.10">
    <property type="entry name" value="Lipoxygenase-1, Domain 3"/>
    <property type="match status" value="1"/>
</dbReference>
<comment type="similarity">
    <text evidence="2 13">Belongs to the lipoxygenase family.</text>
</comment>
<feature type="region of interest" description="Disordered" evidence="14">
    <location>
        <begin position="18"/>
        <end position="68"/>
    </location>
</feature>
<evidence type="ECO:0000256" key="11">
    <source>
        <dbReference type="ARBA" id="ARBA00023160"/>
    </source>
</evidence>
<dbReference type="InterPro" id="IPR000907">
    <property type="entry name" value="LipOase"/>
</dbReference>
<evidence type="ECO:0008006" key="21">
    <source>
        <dbReference type="Google" id="ProtNLM"/>
    </source>
</evidence>
<keyword evidence="8 13" id="KW-0560">Oxidoreductase</keyword>
<dbReference type="InterPro" id="IPR001024">
    <property type="entry name" value="PLAT/LH2_dom"/>
</dbReference>
<dbReference type="PROSITE" id="PS51393">
    <property type="entry name" value="LIPOXYGENASE_3"/>
    <property type="match status" value="1"/>
</dbReference>
<evidence type="ECO:0000256" key="3">
    <source>
        <dbReference type="ARBA" id="ARBA00022516"/>
    </source>
</evidence>
<dbReference type="PROSITE" id="PS00711">
    <property type="entry name" value="LIPOXYGENASE_1"/>
    <property type="match status" value="1"/>
</dbReference>
<organism evidence="18 19">
    <name type="scientific">Marchantia polymorpha subsp. ruderalis</name>
    <dbReference type="NCBI Taxonomy" id="1480154"/>
    <lineage>
        <taxon>Eukaryota</taxon>
        <taxon>Viridiplantae</taxon>
        <taxon>Streptophyta</taxon>
        <taxon>Embryophyta</taxon>
        <taxon>Marchantiophyta</taxon>
        <taxon>Marchantiopsida</taxon>
        <taxon>Marchantiidae</taxon>
        <taxon>Marchantiales</taxon>
        <taxon>Marchantiaceae</taxon>
        <taxon>Marchantia</taxon>
    </lineage>
</organism>
<reference evidence="20" key="3">
    <citation type="journal article" date="2020" name="Curr. Biol.">
        <title>Chromatin organization in early land plants reveals an ancestral association between H3K27me3, transposons, and constitutive heterochromatin.</title>
        <authorList>
            <person name="Montgomery S.A."/>
            <person name="Tanizawa Y."/>
            <person name="Galik B."/>
            <person name="Wang N."/>
            <person name="Ito T."/>
            <person name="Mochizuki T."/>
            <person name="Akimcheva S."/>
            <person name="Bowman J.L."/>
            <person name="Cognat V."/>
            <person name="Marechal-Drouard L."/>
            <person name="Ekker H."/>
            <person name="Hong S.F."/>
            <person name="Kohchi T."/>
            <person name="Lin S.S."/>
            <person name="Liu L.D."/>
            <person name="Nakamura Y."/>
            <person name="Valeeva L.R."/>
            <person name="Shakirov E.V."/>
            <person name="Shippen D.E."/>
            <person name="Wei W.L."/>
            <person name="Yagura M."/>
            <person name="Yamaoka S."/>
            <person name="Yamato K.T."/>
            <person name="Liu C."/>
            <person name="Berger F."/>
        </authorList>
    </citation>
    <scope>NUCLEOTIDE SEQUENCE [LARGE SCALE GENOMIC DNA]</scope>
    <source>
        <strain evidence="20">Tak-1</strain>
    </source>
</reference>
<dbReference type="GO" id="GO:0006633">
    <property type="term" value="P:fatty acid biosynthetic process"/>
    <property type="evidence" value="ECO:0007669"/>
    <property type="project" value="UniProtKB-KW"/>
</dbReference>
<keyword evidence="10" id="KW-0443">Lipid metabolism</keyword>
<dbReference type="Gene3D" id="4.10.375.10">
    <property type="entry name" value="Lipoxygenase-1, Domain 2"/>
    <property type="match status" value="1"/>
</dbReference>
<evidence type="ECO:0000313" key="19">
    <source>
        <dbReference type="Proteomes" id="UP000077202"/>
    </source>
</evidence>
<evidence type="ECO:0000256" key="10">
    <source>
        <dbReference type="ARBA" id="ARBA00023098"/>
    </source>
</evidence>